<proteinExistence type="predicted"/>
<gene>
    <name evidence="4" type="ORF">ENO77_03110</name>
</gene>
<dbReference type="Pfam" id="PF00571">
    <property type="entry name" value="CBS"/>
    <property type="match status" value="4"/>
</dbReference>
<comment type="caution">
    <text evidence="4">The sequence shown here is derived from an EMBL/GenBank/DDBJ whole genome shotgun (WGS) entry which is preliminary data.</text>
</comment>
<dbReference type="InterPro" id="IPR000644">
    <property type="entry name" value="CBS_dom"/>
</dbReference>
<evidence type="ECO:0000256" key="1">
    <source>
        <dbReference type="ARBA" id="ARBA00022737"/>
    </source>
</evidence>
<keyword evidence="1" id="KW-0677">Repeat</keyword>
<dbReference type="InterPro" id="IPR046342">
    <property type="entry name" value="CBS_dom_sf"/>
</dbReference>
<dbReference type="Gene3D" id="3.10.580.10">
    <property type="entry name" value="CBS-domain"/>
    <property type="match status" value="4"/>
</dbReference>
<feature type="domain" description="CBS" evidence="3">
    <location>
        <begin position="212"/>
        <end position="269"/>
    </location>
</feature>
<sequence length="388" mass="43209">MSTALDIAVEPPIILKPTMRVGEVLSKLSELKIREAPVVNDSGVLVGILSYRAILSKSAGRDTKVSTVMDPPYALRANVPIDAAIARFVSWKVRDVPVINDKGRVVGYINRFMILRYLLEQGLIPNDKVVDVMSSPATTIHEGESIARARWLMIKNGFSRLPVVDRYDRVVGVITLSDIVERLLRIRLSRRKGYEWIESEESFLAAPVGDFMSSPPITIATSGILLDAARTMLDKGVTGLPVVTGDDRVAGVLSSLDILKKYVERAVSVRPIEAKIRSAVEADEFTRSSVERIVNSYLASFTRYVDILDFKITAKELKKSDVTPDKDVRRCFEVSARIATNIGNFTAKTMCWDLPTCVREAMGILEKRLRKEIEKKSVARPGIKMLEE</sequence>
<feature type="domain" description="CBS" evidence="3">
    <location>
        <begin position="68"/>
        <end position="128"/>
    </location>
</feature>
<dbReference type="SMART" id="SM00116">
    <property type="entry name" value="CBS"/>
    <property type="match status" value="4"/>
</dbReference>
<dbReference type="InterPro" id="IPR051462">
    <property type="entry name" value="CBS_domain-containing"/>
</dbReference>
<evidence type="ECO:0000313" key="4">
    <source>
        <dbReference type="EMBL" id="HEW53143.1"/>
    </source>
</evidence>
<dbReference type="AlphaFoldDB" id="A0A7C2Z1L8"/>
<dbReference type="CDD" id="cd02205">
    <property type="entry name" value="CBS_pair_SF"/>
    <property type="match status" value="2"/>
</dbReference>
<dbReference type="PROSITE" id="PS51371">
    <property type="entry name" value="CBS"/>
    <property type="match status" value="4"/>
</dbReference>
<organism evidence="4">
    <name type="scientific">Ignisphaera aggregans</name>
    <dbReference type="NCBI Taxonomy" id="334771"/>
    <lineage>
        <taxon>Archaea</taxon>
        <taxon>Thermoproteota</taxon>
        <taxon>Thermoprotei</taxon>
        <taxon>Desulfurococcales</taxon>
        <taxon>Desulfurococcaceae</taxon>
        <taxon>Ignisphaera</taxon>
    </lineage>
</organism>
<evidence type="ECO:0000259" key="3">
    <source>
        <dbReference type="PROSITE" id="PS51371"/>
    </source>
</evidence>
<evidence type="ECO:0000256" key="2">
    <source>
        <dbReference type="PROSITE-ProRule" id="PRU00703"/>
    </source>
</evidence>
<dbReference type="EMBL" id="DSGT01000009">
    <property type="protein sequence ID" value="HEW53143.1"/>
    <property type="molecule type" value="Genomic_DNA"/>
</dbReference>
<dbReference type="PANTHER" id="PTHR48108">
    <property type="entry name" value="CBS DOMAIN-CONTAINING PROTEIN CBSX2, CHLOROPLASTIC"/>
    <property type="match status" value="1"/>
</dbReference>
<accession>A0A7C2Z1L8</accession>
<feature type="domain" description="CBS" evidence="3">
    <location>
        <begin position="133"/>
        <end position="189"/>
    </location>
</feature>
<reference evidence="4" key="1">
    <citation type="journal article" date="2020" name="mSystems">
        <title>Genome- and Community-Level Interaction Insights into Carbon Utilization and Element Cycling Functions of Hydrothermarchaeota in Hydrothermal Sediment.</title>
        <authorList>
            <person name="Zhou Z."/>
            <person name="Liu Y."/>
            <person name="Xu W."/>
            <person name="Pan J."/>
            <person name="Luo Z.H."/>
            <person name="Li M."/>
        </authorList>
    </citation>
    <scope>NUCLEOTIDE SEQUENCE [LARGE SCALE GENOMIC DNA]</scope>
    <source>
        <strain evidence="4">SpSt-16</strain>
    </source>
</reference>
<protein>
    <submittedName>
        <fullName evidence="4">CBS domain-containing protein</fullName>
    </submittedName>
</protein>
<feature type="domain" description="CBS" evidence="3">
    <location>
        <begin position="1"/>
        <end position="65"/>
    </location>
</feature>
<name>A0A7C2Z1L8_9CREN</name>
<keyword evidence="2" id="KW-0129">CBS domain</keyword>
<dbReference type="PANTHER" id="PTHR48108:SF18">
    <property type="entry name" value="CBS DOMAIN-CONTAINING PROTEIN"/>
    <property type="match status" value="1"/>
</dbReference>
<dbReference type="SUPFAM" id="SSF54631">
    <property type="entry name" value="CBS-domain pair"/>
    <property type="match status" value="2"/>
</dbReference>